<keyword evidence="2" id="KW-0560">Oxidoreductase</keyword>
<dbReference type="PRINTS" id="PR00081">
    <property type="entry name" value="GDHRDH"/>
</dbReference>
<gene>
    <name evidence="4" type="ORF">A3G52_00055</name>
</gene>
<dbReference type="PRINTS" id="PR00080">
    <property type="entry name" value="SDRFAMILY"/>
</dbReference>
<proteinExistence type="inferred from homology"/>
<evidence type="ECO:0000259" key="3">
    <source>
        <dbReference type="SMART" id="SM00822"/>
    </source>
</evidence>
<dbReference type="NCBIfam" id="NF005559">
    <property type="entry name" value="PRK07231.1"/>
    <property type="match status" value="1"/>
</dbReference>
<dbReference type="Proteomes" id="UP000177269">
    <property type="component" value="Unassembled WGS sequence"/>
</dbReference>
<evidence type="ECO:0000313" key="4">
    <source>
        <dbReference type="EMBL" id="OHA42596.1"/>
    </source>
</evidence>
<name>A0A1G2P2N2_9BACT</name>
<dbReference type="InterPro" id="IPR002347">
    <property type="entry name" value="SDR_fam"/>
</dbReference>
<dbReference type="SMART" id="SM00822">
    <property type="entry name" value="PKS_KR"/>
    <property type="match status" value="1"/>
</dbReference>
<evidence type="ECO:0000256" key="1">
    <source>
        <dbReference type="ARBA" id="ARBA00006484"/>
    </source>
</evidence>
<dbReference type="GO" id="GO:0016491">
    <property type="term" value="F:oxidoreductase activity"/>
    <property type="evidence" value="ECO:0007669"/>
    <property type="project" value="UniProtKB-KW"/>
</dbReference>
<organism evidence="4 5">
    <name type="scientific">Candidatus Taylorbacteria bacterium RIFCSPLOWO2_12_FULL_43_20</name>
    <dbReference type="NCBI Taxonomy" id="1802332"/>
    <lineage>
        <taxon>Bacteria</taxon>
        <taxon>Candidatus Tayloriibacteriota</taxon>
    </lineage>
</organism>
<dbReference type="NCBIfam" id="NF009466">
    <property type="entry name" value="PRK12826.1-2"/>
    <property type="match status" value="1"/>
</dbReference>
<dbReference type="EMBL" id="MHSK01000009">
    <property type="protein sequence ID" value="OHA42596.1"/>
    <property type="molecule type" value="Genomic_DNA"/>
</dbReference>
<dbReference type="InterPro" id="IPR057326">
    <property type="entry name" value="KR_dom"/>
</dbReference>
<dbReference type="PANTHER" id="PTHR43639">
    <property type="entry name" value="OXIDOREDUCTASE, SHORT-CHAIN DEHYDROGENASE/REDUCTASE FAMILY (AFU_ORTHOLOGUE AFUA_5G02870)"/>
    <property type="match status" value="1"/>
</dbReference>
<dbReference type="PANTHER" id="PTHR43639:SF1">
    <property type="entry name" value="SHORT-CHAIN DEHYDROGENASE_REDUCTASE FAMILY PROTEIN"/>
    <property type="match status" value="1"/>
</dbReference>
<dbReference type="PROSITE" id="PS00061">
    <property type="entry name" value="ADH_SHORT"/>
    <property type="match status" value="1"/>
</dbReference>
<evidence type="ECO:0000313" key="5">
    <source>
        <dbReference type="Proteomes" id="UP000177269"/>
    </source>
</evidence>
<feature type="domain" description="Ketoreductase" evidence="3">
    <location>
        <begin position="5"/>
        <end position="190"/>
    </location>
</feature>
<dbReference type="FunFam" id="3.40.50.720:FF:000084">
    <property type="entry name" value="Short-chain dehydrogenase reductase"/>
    <property type="match status" value="1"/>
</dbReference>
<dbReference type="Gene3D" id="3.40.50.720">
    <property type="entry name" value="NAD(P)-binding Rossmann-like Domain"/>
    <property type="match status" value="1"/>
</dbReference>
<protein>
    <recommendedName>
        <fullName evidence="3">Ketoreductase domain-containing protein</fullName>
    </recommendedName>
</protein>
<sequence>MLKDKIAVVTGAGKGIGRGIALVLAREGAAVVVSDIIEDDAIKVAGEIEESGGKALAIPCDVSKKDSVDSLINQSLEKFGSLDILVNNAGVYPFVSFADMTEEDWDKVLDINLKSIFLCSQAAARVMKSGGKIVSISSIASFVGFSGLTHYCASKGGINGLTRALALELATSKINVNAVAPGAISTPGSSVVSNEEAVKQTVAAIPWGRQGEPEDIAEAVAFLASSRADYITGQVLVVDGGYILR</sequence>
<accession>A0A1G2P2N2</accession>
<dbReference type="SUPFAM" id="SSF51735">
    <property type="entry name" value="NAD(P)-binding Rossmann-fold domains"/>
    <property type="match status" value="1"/>
</dbReference>
<dbReference type="AlphaFoldDB" id="A0A1G2P2N2"/>
<reference evidence="4 5" key="1">
    <citation type="journal article" date="2016" name="Nat. Commun.">
        <title>Thousands of microbial genomes shed light on interconnected biogeochemical processes in an aquifer system.</title>
        <authorList>
            <person name="Anantharaman K."/>
            <person name="Brown C.T."/>
            <person name="Hug L.A."/>
            <person name="Sharon I."/>
            <person name="Castelle C.J."/>
            <person name="Probst A.J."/>
            <person name="Thomas B.C."/>
            <person name="Singh A."/>
            <person name="Wilkins M.J."/>
            <person name="Karaoz U."/>
            <person name="Brodie E.L."/>
            <person name="Williams K.H."/>
            <person name="Hubbard S.S."/>
            <person name="Banfield J.F."/>
        </authorList>
    </citation>
    <scope>NUCLEOTIDE SEQUENCE [LARGE SCALE GENOMIC DNA]</scope>
</reference>
<evidence type="ECO:0000256" key="2">
    <source>
        <dbReference type="ARBA" id="ARBA00023002"/>
    </source>
</evidence>
<dbReference type="InterPro" id="IPR020904">
    <property type="entry name" value="Sc_DH/Rdtase_CS"/>
</dbReference>
<comment type="caution">
    <text evidence="4">The sequence shown here is derived from an EMBL/GenBank/DDBJ whole genome shotgun (WGS) entry which is preliminary data.</text>
</comment>
<dbReference type="Pfam" id="PF13561">
    <property type="entry name" value="adh_short_C2"/>
    <property type="match status" value="1"/>
</dbReference>
<comment type="similarity">
    <text evidence="1">Belongs to the short-chain dehydrogenases/reductases (SDR) family.</text>
</comment>
<dbReference type="InterPro" id="IPR036291">
    <property type="entry name" value="NAD(P)-bd_dom_sf"/>
</dbReference>